<evidence type="ECO:0008006" key="4">
    <source>
        <dbReference type="Google" id="ProtNLM"/>
    </source>
</evidence>
<evidence type="ECO:0000256" key="1">
    <source>
        <dbReference type="SAM" id="MobiDB-lite"/>
    </source>
</evidence>
<dbReference type="OMA" id="IHATHQI"/>
<feature type="region of interest" description="Disordered" evidence="1">
    <location>
        <begin position="48"/>
        <end position="81"/>
    </location>
</feature>
<sequence>MKELSADTISDSEQNATPSETQSEILHARSNSTATIGEIISEVIPAYSSSLRPESSSKSLVADPQSSFEDSDDTSGDSDMTSYVLSHRRWPPKDIAFPKVKISAFIETGREKSSIMVPKQRSYTSRHPVIPSSLADTPCATQGIQWVLDRLNATLQTSYTLDTPSLRSILEDCVEKNYDFGTAYGCLCQIWYTADCSNIRDELSRHEQMDRKMRQKALVGNRIVNPDLPPRLVWDLYSNWVVPWWVWDIRHPREWPQPISHAWVDEKDHVDVITPINRKEWPVPIPKGTSLDLIQIEMLNLGVEYTWLDVLCLRQKGGPKEDLRVEEWKLDVPTIGYVYWDAKVVIYLSGLGLSLCLKEGDLDSDRCWFRRAWTLQEVSDSRISIIAGDTSDGPMHAEPIDKDGNYETVLLMRFHKQLVPAQGGNVFAQLTDMQGRVLTNPMDKVAGLTFPLRPISIPAYHESESLEDAWTALVNAMYPFMWVSLFLFYPGVGLGHKKWRPTWEQVMTEPLPQDANCDVLVGHDDKTDEDWFEALCIEKGYVCRLDVELAEGVDRCGELVVKSADGISHTFIIHATHQILIPEDAYTLLGCDTADSNGIRWQHWVVGWQLPRQRFQKVSVVVINDKGDVERLAGLGIVHTTSYNILV</sequence>
<name>A0A2H3DZ08_ARMGA</name>
<dbReference type="AlphaFoldDB" id="A0A2H3DZ08"/>
<organism evidence="2 3">
    <name type="scientific">Armillaria gallica</name>
    <name type="common">Bulbous honey fungus</name>
    <name type="synonym">Armillaria bulbosa</name>
    <dbReference type="NCBI Taxonomy" id="47427"/>
    <lineage>
        <taxon>Eukaryota</taxon>
        <taxon>Fungi</taxon>
        <taxon>Dikarya</taxon>
        <taxon>Basidiomycota</taxon>
        <taxon>Agaricomycotina</taxon>
        <taxon>Agaricomycetes</taxon>
        <taxon>Agaricomycetidae</taxon>
        <taxon>Agaricales</taxon>
        <taxon>Marasmiineae</taxon>
        <taxon>Physalacriaceae</taxon>
        <taxon>Armillaria</taxon>
    </lineage>
</organism>
<gene>
    <name evidence="2" type="ORF">ARMGADRAFT_989944</name>
</gene>
<reference evidence="3" key="1">
    <citation type="journal article" date="2017" name="Nat. Ecol. Evol.">
        <title>Genome expansion and lineage-specific genetic innovations in the forest pathogenic fungi Armillaria.</title>
        <authorList>
            <person name="Sipos G."/>
            <person name="Prasanna A.N."/>
            <person name="Walter M.C."/>
            <person name="O'Connor E."/>
            <person name="Balint B."/>
            <person name="Krizsan K."/>
            <person name="Kiss B."/>
            <person name="Hess J."/>
            <person name="Varga T."/>
            <person name="Slot J."/>
            <person name="Riley R."/>
            <person name="Boka B."/>
            <person name="Rigling D."/>
            <person name="Barry K."/>
            <person name="Lee J."/>
            <person name="Mihaltcheva S."/>
            <person name="LaButti K."/>
            <person name="Lipzen A."/>
            <person name="Waldron R."/>
            <person name="Moloney N.M."/>
            <person name="Sperisen C."/>
            <person name="Kredics L."/>
            <person name="Vagvoelgyi C."/>
            <person name="Patrignani A."/>
            <person name="Fitzpatrick D."/>
            <person name="Nagy I."/>
            <person name="Doyle S."/>
            <person name="Anderson J.B."/>
            <person name="Grigoriev I.V."/>
            <person name="Gueldener U."/>
            <person name="Muensterkoetter M."/>
            <person name="Nagy L.G."/>
        </authorList>
    </citation>
    <scope>NUCLEOTIDE SEQUENCE [LARGE SCALE GENOMIC DNA]</scope>
    <source>
        <strain evidence="3">Ar21-2</strain>
    </source>
</reference>
<keyword evidence="3" id="KW-1185">Reference proteome</keyword>
<dbReference type="OrthoDB" id="2934505at2759"/>
<proteinExistence type="predicted"/>
<dbReference type="EMBL" id="KZ293651">
    <property type="protein sequence ID" value="PBK96098.1"/>
    <property type="molecule type" value="Genomic_DNA"/>
</dbReference>
<feature type="compositionally biased region" description="Polar residues" evidence="1">
    <location>
        <begin position="7"/>
        <end position="31"/>
    </location>
</feature>
<accession>A0A2H3DZ08</accession>
<protein>
    <recommendedName>
        <fullName evidence="4">Heterokaryon incompatibility domain-containing protein</fullName>
    </recommendedName>
</protein>
<evidence type="ECO:0000313" key="2">
    <source>
        <dbReference type="EMBL" id="PBK96098.1"/>
    </source>
</evidence>
<feature type="region of interest" description="Disordered" evidence="1">
    <location>
        <begin position="1"/>
        <end position="31"/>
    </location>
</feature>
<evidence type="ECO:0000313" key="3">
    <source>
        <dbReference type="Proteomes" id="UP000217790"/>
    </source>
</evidence>
<dbReference type="InParanoid" id="A0A2H3DZ08"/>
<feature type="compositionally biased region" description="Low complexity" evidence="1">
    <location>
        <begin position="48"/>
        <end position="59"/>
    </location>
</feature>
<dbReference type="Proteomes" id="UP000217790">
    <property type="component" value="Unassembled WGS sequence"/>
</dbReference>